<proteinExistence type="predicted"/>
<dbReference type="SUPFAM" id="SSF111331">
    <property type="entry name" value="NAD kinase/diacylglycerol kinase-like"/>
    <property type="match status" value="1"/>
</dbReference>
<organism evidence="2 3">
    <name type="scientific">Kushneria phosphatilytica</name>
    <dbReference type="NCBI Taxonomy" id="657387"/>
    <lineage>
        <taxon>Bacteria</taxon>
        <taxon>Pseudomonadati</taxon>
        <taxon>Pseudomonadota</taxon>
        <taxon>Gammaproteobacteria</taxon>
        <taxon>Oceanospirillales</taxon>
        <taxon>Halomonadaceae</taxon>
        <taxon>Kushneria</taxon>
    </lineage>
</organism>
<dbReference type="InterPro" id="IPR017438">
    <property type="entry name" value="ATP-NAD_kinase_N"/>
</dbReference>
<dbReference type="Gene3D" id="3.40.50.10330">
    <property type="entry name" value="Probable inorganic polyphosphate/atp-NAD kinase, domain 1"/>
    <property type="match status" value="1"/>
</dbReference>
<dbReference type="InterPro" id="IPR001206">
    <property type="entry name" value="Diacylglycerol_kinase_cat_dom"/>
</dbReference>
<dbReference type="Pfam" id="PF00781">
    <property type="entry name" value="DAGK_cat"/>
    <property type="match status" value="1"/>
</dbReference>
<sequence length="333" mass="35927">MTEEGGGCRTLGILCNPGSGRCRRSLSAIRRQALAMVAADYREASDPEAIEPILRQWLNDGVEGIVVLGGDGTLQAVLTLLLLRFELSTKQLPALIVVGGGTTNMSARALGSRCKPLAALGAVEAWQQGGAAPRRVSWPVVCVEDGRVARCGFFFGGGALTSGVSFFQQRLRDQVNGRWGPRLAFLRLFLALLRGGHHPLLPSTPVKVQQEGIMSHEGDCRLLAVSTFEHLMLGVRPFWGSGEGHLRLALMDADAPGPWWRLPLVLMGSGELATRSTAGYLSLRAERLQLQFAQGWMLDGELYGMSSEEGMSRSLTLSAIGPIDFRVFGREAA</sequence>
<gene>
    <name evidence="2" type="ORF">FY550_03290</name>
</gene>
<accession>A0A5C0ZX84</accession>
<dbReference type="AlphaFoldDB" id="A0A5C0ZX84"/>
<dbReference type="Proteomes" id="UP000322553">
    <property type="component" value="Chromosome"/>
</dbReference>
<feature type="domain" description="DAGKc" evidence="1">
    <location>
        <begin position="13"/>
        <end position="123"/>
    </location>
</feature>
<dbReference type="GO" id="GO:0016301">
    <property type="term" value="F:kinase activity"/>
    <property type="evidence" value="ECO:0007669"/>
    <property type="project" value="InterPro"/>
</dbReference>
<reference evidence="2 3" key="1">
    <citation type="submission" date="2019-08" db="EMBL/GenBank/DDBJ databases">
        <title>Complete genome sequence of Kushneria sp. YCWA18, a halophilic phosphate-solubilizing bacterium isolated from Daqiao saltern in China.</title>
        <authorList>
            <person name="Du G.-X."/>
            <person name="Qu L.-Y."/>
        </authorList>
    </citation>
    <scope>NUCLEOTIDE SEQUENCE [LARGE SCALE GENOMIC DNA]</scope>
    <source>
        <strain evidence="2 3">YCWA18</strain>
    </source>
</reference>
<protein>
    <recommendedName>
        <fullName evidence="1">DAGKc domain-containing protein</fullName>
    </recommendedName>
</protein>
<dbReference type="RefSeq" id="WP_149054356.1">
    <property type="nucleotide sequence ID" value="NZ_CP043420.1"/>
</dbReference>
<keyword evidence="3" id="KW-1185">Reference proteome</keyword>
<evidence type="ECO:0000313" key="3">
    <source>
        <dbReference type="Proteomes" id="UP000322553"/>
    </source>
</evidence>
<name>A0A5C0ZX84_9GAMM</name>
<dbReference type="InterPro" id="IPR016064">
    <property type="entry name" value="NAD/diacylglycerol_kinase_sf"/>
</dbReference>
<evidence type="ECO:0000259" key="1">
    <source>
        <dbReference type="Pfam" id="PF00781"/>
    </source>
</evidence>
<dbReference type="KEGG" id="kuy:FY550_03290"/>
<evidence type="ECO:0000313" key="2">
    <source>
        <dbReference type="EMBL" id="QEL10257.1"/>
    </source>
</evidence>
<dbReference type="EMBL" id="CP043420">
    <property type="protein sequence ID" value="QEL10257.1"/>
    <property type="molecule type" value="Genomic_DNA"/>
</dbReference>